<accession>A0A364K0P5</accession>
<dbReference type="OrthoDB" id="2352996at2"/>
<name>A0A364K0P5_9BACL</name>
<gene>
    <name evidence="2" type="ORF">DL897_17075</name>
</gene>
<dbReference type="EMBL" id="QJKK01000019">
    <property type="protein sequence ID" value="RAL21077.1"/>
    <property type="molecule type" value="Genomic_DNA"/>
</dbReference>
<dbReference type="Proteomes" id="UP000251213">
    <property type="component" value="Unassembled WGS sequence"/>
</dbReference>
<evidence type="ECO:0000313" key="2">
    <source>
        <dbReference type="EMBL" id="RAL21077.1"/>
    </source>
</evidence>
<dbReference type="PROSITE" id="PS51257">
    <property type="entry name" value="PROKAR_LIPOPROTEIN"/>
    <property type="match status" value="1"/>
</dbReference>
<dbReference type="AlphaFoldDB" id="A0A364K0P5"/>
<dbReference type="RefSeq" id="WP_113660325.1">
    <property type="nucleotide sequence ID" value="NZ_KZ845681.1"/>
</dbReference>
<protein>
    <recommendedName>
        <fullName evidence="4">Lipoprotein</fullName>
    </recommendedName>
</protein>
<evidence type="ECO:0000256" key="1">
    <source>
        <dbReference type="SAM" id="SignalP"/>
    </source>
</evidence>
<proteinExistence type="predicted"/>
<evidence type="ECO:0008006" key="4">
    <source>
        <dbReference type="Google" id="ProtNLM"/>
    </source>
</evidence>
<sequence length="135" mass="15545">MKNVFKLSFPILWMLCIIGGCSNPNHAEAPFIHSSIDKEFPIPQHAKLAEGKANNPMIEKYAKYQLKNIGGEQGLYPSPEYLNEIKKWGWTKEDQMGHLHVFKKGKKIIWLTIEKDEFTLSKVKHLIDKNPNNAK</sequence>
<reference evidence="2 3" key="2">
    <citation type="submission" date="2018-06" db="EMBL/GenBank/DDBJ databases">
        <authorList>
            <person name="Zhirakovskaya E."/>
        </authorList>
    </citation>
    <scope>NUCLEOTIDE SEQUENCE [LARGE SCALE GENOMIC DNA]</scope>
    <source>
        <strain evidence="2 3">FBKL4.011</strain>
    </source>
</reference>
<feature type="chain" id="PRO_5039143344" description="Lipoprotein" evidence="1">
    <location>
        <begin position="28"/>
        <end position="135"/>
    </location>
</feature>
<reference evidence="2 3" key="1">
    <citation type="submission" date="2018-06" db="EMBL/GenBank/DDBJ databases">
        <title>Thermoflavimicrobium daqus sp. nov., a thermophilic microbe isolated from Moutai-flavour Daqu.</title>
        <authorList>
            <person name="Wang X."/>
            <person name="Zhou H."/>
        </authorList>
    </citation>
    <scope>NUCLEOTIDE SEQUENCE [LARGE SCALE GENOMIC DNA]</scope>
    <source>
        <strain evidence="2 3">FBKL4.011</strain>
    </source>
</reference>
<organism evidence="2 3">
    <name type="scientific">Thermoflavimicrobium daqui</name>
    <dbReference type="NCBI Taxonomy" id="2137476"/>
    <lineage>
        <taxon>Bacteria</taxon>
        <taxon>Bacillati</taxon>
        <taxon>Bacillota</taxon>
        <taxon>Bacilli</taxon>
        <taxon>Bacillales</taxon>
        <taxon>Thermoactinomycetaceae</taxon>
        <taxon>Thermoflavimicrobium</taxon>
    </lineage>
</organism>
<keyword evidence="3" id="KW-1185">Reference proteome</keyword>
<comment type="caution">
    <text evidence="2">The sequence shown here is derived from an EMBL/GenBank/DDBJ whole genome shotgun (WGS) entry which is preliminary data.</text>
</comment>
<evidence type="ECO:0000313" key="3">
    <source>
        <dbReference type="Proteomes" id="UP000251213"/>
    </source>
</evidence>
<keyword evidence="1" id="KW-0732">Signal</keyword>
<feature type="signal peptide" evidence="1">
    <location>
        <begin position="1"/>
        <end position="27"/>
    </location>
</feature>